<feature type="region of interest" description="Disordered" evidence="1">
    <location>
        <begin position="357"/>
        <end position="377"/>
    </location>
</feature>
<organism evidence="2 3">
    <name type="scientific">Tetradesmus obliquus</name>
    <name type="common">Green alga</name>
    <name type="synonym">Acutodesmus obliquus</name>
    <dbReference type="NCBI Taxonomy" id="3088"/>
    <lineage>
        <taxon>Eukaryota</taxon>
        <taxon>Viridiplantae</taxon>
        <taxon>Chlorophyta</taxon>
        <taxon>core chlorophytes</taxon>
        <taxon>Chlorophyceae</taxon>
        <taxon>CS clade</taxon>
        <taxon>Sphaeropleales</taxon>
        <taxon>Scenedesmaceae</taxon>
        <taxon>Tetradesmus</taxon>
    </lineage>
</organism>
<dbReference type="EMBL" id="CP126210">
    <property type="protein sequence ID" value="WIA12362.1"/>
    <property type="molecule type" value="Genomic_DNA"/>
</dbReference>
<sequence>MMRLAHFWGATWQLMPREPQPDCSKQVECGMSCPASPSQEHDDGGLVSDDLPDLPAYAQGAAAAKLNLGFTARFRGSAGAAAASSCVPVGNTSKASGSAEYAAAYTAGPAAQLAAFGGAAYAMRQPEEGAEEQQQEEQEEELQVQQARMSKRPRRRTQQQQQQQQDQDQAEHEQLEQQEAAELQLSPAQISQKREKWQKKLNKLSAAEKQQLSKLNLPKATIQPSKGEKQMLAALGVADKPAASQYFYVIRGPQQTLRCSIMRRITKLLPETYPIYKEVNEGCGLTKKGLQQKKDDCLLFFNKVLAEHLAAEFTPTQAECAPLRELDYVARLLSMVAGRTITAAQVNDVFIPGEKNYTAPKRPGGVSSSSTPLKKRR</sequence>
<keyword evidence="3" id="KW-1185">Reference proteome</keyword>
<accession>A0ABY8TVL8</accession>
<name>A0ABY8TVL8_TETOB</name>
<evidence type="ECO:0000313" key="2">
    <source>
        <dbReference type="EMBL" id="WIA12362.1"/>
    </source>
</evidence>
<feature type="compositionally biased region" description="Acidic residues" evidence="1">
    <location>
        <begin position="128"/>
        <end position="142"/>
    </location>
</feature>
<feature type="region of interest" description="Disordered" evidence="1">
    <location>
        <begin position="124"/>
        <end position="197"/>
    </location>
</feature>
<gene>
    <name evidence="2" type="ORF">OEZ85_012411</name>
</gene>
<evidence type="ECO:0000313" key="3">
    <source>
        <dbReference type="Proteomes" id="UP001244341"/>
    </source>
</evidence>
<feature type="compositionally biased region" description="Polar residues" evidence="1">
    <location>
        <begin position="366"/>
        <end position="377"/>
    </location>
</feature>
<reference evidence="2 3" key="1">
    <citation type="submission" date="2023-05" db="EMBL/GenBank/DDBJ databases">
        <title>A 100% complete, gapless, phased diploid assembly of the Scenedesmus obliquus UTEX 3031 genome.</title>
        <authorList>
            <person name="Biondi T.C."/>
            <person name="Hanschen E.R."/>
            <person name="Kwon T."/>
            <person name="Eng W."/>
            <person name="Kruse C.P.S."/>
            <person name="Koehler S.I."/>
            <person name="Kunde Y."/>
            <person name="Gleasner C.D."/>
            <person name="You Mak K.T."/>
            <person name="Polle J."/>
            <person name="Hovde B.T."/>
            <person name="Starkenburg S.R."/>
        </authorList>
    </citation>
    <scope>NUCLEOTIDE SEQUENCE [LARGE SCALE GENOMIC DNA]</scope>
    <source>
        <strain evidence="2 3">DOE0152z</strain>
    </source>
</reference>
<protein>
    <submittedName>
        <fullName evidence="2">Uncharacterized protein</fullName>
    </submittedName>
</protein>
<feature type="compositionally biased region" description="Low complexity" evidence="1">
    <location>
        <begin position="158"/>
        <end position="167"/>
    </location>
</feature>
<dbReference type="Proteomes" id="UP001244341">
    <property type="component" value="Chromosome 3b"/>
</dbReference>
<proteinExistence type="predicted"/>
<evidence type="ECO:0000256" key="1">
    <source>
        <dbReference type="SAM" id="MobiDB-lite"/>
    </source>
</evidence>